<keyword evidence="1" id="KW-0732">Signal</keyword>
<evidence type="ECO:0000259" key="2">
    <source>
        <dbReference type="PROSITE" id="PS50215"/>
    </source>
</evidence>
<dbReference type="eggNOG" id="COG3292">
    <property type="taxonomic scope" value="Bacteria"/>
</dbReference>
<accession>A9DJV2</accession>
<dbReference type="Pfam" id="PF13688">
    <property type="entry name" value="Reprolysin_5"/>
    <property type="match status" value="1"/>
</dbReference>
<evidence type="ECO:0000256" key="1">
    <source>
        <dbReference type="ARBA" id="ARBA00022729"/>
    </source>
</evidence>
<evidence type="ECO:0000313" key="3">
    <source>
        <dbReference type="EMBL" id="EDP98192.1"/>
    </source>
</evidence>
<dbReference type="EMBL" id="ABIB01000001">
    <property type="protein sequence ID" value="EDP98192.1"/>
    <property type="molecule type" value="Genomic_DNA"/>
</dbReference>
<dbReference type="AlphaFoldDB" id="A9DJV2"/>
<evidence type="ECO:0000313" key="4">
    <source>
        <dbReference type="Proteomes" id="UP000002945"/>
    </source>
</evidence>
<dbReference type="HOGENOM" id="CLU_290160_0_0_10"/>
<organism evidence="3 4">
    <name type="scientific">Kordia algicida OT-1</name>
    <dbReference type="NCBI Taxonomy" id="391587"/>
    <lineage>
        <taxon>Bacteria</taxon>
        <taxon>Pseudomonadati</taxon>
        <taxon>Bacteroidota</taxon>
        <taxon>Flavobacteriia</taxon>
        <taxon>Flavobacteriales</taxon>
        <taxon>Flavobacteriaceae</taxon>
        <taxon>Kordia</taxon>
    </lineage>
</organism>
<dbReference type="InterPro" id="IPR026444">
    <property type="entry name" value="Secre_tail"/>
</dbReference>
<dbReference type="GO" id="GO:0004222">
    <property type="term" value="F:metalloendopeptidase activity"/>
    <property type="evidence" value="ECO:0007669"/>
    <property type="project" value="InterPro"/>
</dbReference>
<reference evidence="3 4" key="1">
    <citation type="journal article" date="2011" name="J. Bacteriol.">
        <title>Genome sequence of the algicidal bacterium Kordia algicida OT-1.</title>
        <authorList>
            <person name="Lee H.S."/>
            <person name="Kang S.G."/>
            <person name="Kwon K.K."/>
            <person name="Lee J.H."/>
            <person name="Kim S.J."/>
        </authorList>
    </citation>
    <scope>NUCLEOTIDE SEQUENCE [LARGE SCALE GENOMIC DNA]</scope>
    <source>
        <strain evidence="3 4">OT-1</strain>
    </source>
</reference>
<dbReference type="InterPro" id="IPR024079">
    <property type="entry name" value="MetalloPept_cat_dom_sf"/>
</dbReference>
<dbReference type="InterPro" id="IPR001590">
    <property type="entry name" value="Peptidase_M12B"/>
</dbReference>
<dbReference type="STRING" id="391587.KAOT1_13282"/>
<gene>
    <name evidence="3" type="ORF">KAOT1_13282</name>
</gene>
<sequence length="1055" mass="117704">MGCLSLKAQEQNGGAIIENITKLKQANVHFEEIQFFEKTSNARLSRKLQKDVKTFQLLNVSTIAFEQIHKSEGRFFTISVPLSDGTFAQLNLIESSNLISDYTVRTSSGKSYNSIKKSLKLLRGEVVYNGVKGIAALTIGQSEINGMFSLPHLGNFSIGKMENEAIHVVYKDADITSFPDFICEVEEGDSSPQNDKNKRNTNPEAFESTCIKVYIEAGFELFTNRGSVADSETYVISLFNQVAVLYQNENIPIDISEILVWDTDDPYADSDSADILSDFRSELDDNYVGDIAHLVDMDPGGNGGRARRDQLCDKDDAHAYSDVRTFIGTVPNYSWSVMVFAHEMGHTVGSRHTHDCAWGPNGNEQIDDCGSALWADIDDCDDDNTIIPAAGGTIMSYCHGSGGPGINLALGFGNEPGDLLRDRVDDANCLSGCFPCDTTDNANFEIETYCDNGTWKVSVTASDLDPQNHWWGLYQTDTQGEVGDGHTVDGPIGGIQSGLTAHWGWLDQSKRYYIKHGIWSDFCYGWRERRIAIEPFYVEPADFKLENENDNEKEVFCIGEDIIADGNATIGEERYNIHAWRLVNGEKQWFGSIGWFYGNMNEVNISEEFASLDNPKYFTPGEYILTIAFANLDKCRVWTPVEKKFTVQCCNDIWDASFFPATNGGSGSTYNISSSNFETYNSHNVVHEWYLLKSDGSGGYLPVTSSVGNISYGGAQFDVEYKLIHKLRTPCGEVCFARTIFISGRPNAKPIISTPKEVIDCDIVDTHFPCDSKINKFFFNCDTGTVSWGQQPNVDGYVLRVYINQGECCKTELAQPTFTKYFNYTQNSYTIPDAEDAECITMQLGVVCDGITIWGEPSCRTCCRIEGAPTNLDYNCDTYMATFDPVAGADQYVVEVIWNDPDCFCFGGTVSTDTWNIGDRTEVRIFPRDLENNCLSFRIGAKCDGLSETVWSDKQCSYCFDDPPRGGDLQEPKELLNLSITPNPATSKVEFRVSTDQETKGEYIIRSFNGVVINRMNDANQSTTVDISRYPKGIYFVQFISKTGHKSEVKKLMVK</sequence>
<dbReference type="Proteomes" id="UP000002945">
    <property type="component" value="Unassembled WGS sequence"/>
</dbReference>
<comment type="caution">
    <text evidence="3">The sequence shown here is derived from an EMBL/GenBank/DDBJ whole genome shotgun (WGS) entry which is preliminary data.</text>
</comment>
<dbReference type="PROSITE" id="PS50215">
    <property type="entry name" value="ADAM_MEPRO"/>
    <property type="match status" value="1"/>
</dbReference>
<proteinExistence type="predicted"/>
<name>A9DJV2_9FLAO</name>
<dbReference type="NCBIfam" id="TIGR04183">
    <property type="entry name" value="Por_Secre_tail"/>
    <property type="match status" value="1"/>
</dbReference>
<dbReference type="Gene3D" id="3.40.390.10">
    <property type="entry name" value="Collagenase (Catalytic Domain)"/>
    <property type="match status" value="1"/>
</dbReference>
<keyword evidence="4" id="KW-1185">Reference proteome</keyword>
<dbReference type="SUPFAM" id="SSF55486">
    <property type="entry name" value="Metalloproteases ('zincins'), catalytic domain"/>
    <property type="match status" value="1"/>
</dbReference>
<protein>
    <recommendedName>
        <fullName evidence="2">Peptidase M12B domain-containing protein</fullName>
    </recommendedName>
</protein>
<dbReference type="GO" id="GO:0006508">
    <property type="term" value="P:proteolysis"/>
    <property type="evidence" value="ECO:0007669"/>
    <property type="project" value="InterPro"/>
</dbReference>
<feature type="domain" description="Peptidase M12B" evidence="2">
    <location>
        <begin position="209"/>
        <end position="398"/>
    </location>
</feature>
<dbReference type="Pfam" id="PF18962">
    <property type="entry name" value="Por_Secre_tail"/>
    <property type="match status" value="1"/>
</dbReference>